<dbReference type="HOGENOM" id="CLU_662541_0_0_1"/>
<gene>
    <name evidence="2" type="ORF">UCREL1_4631</name>
</gene>
<feature type="region of interest" description="Disordered" evidence="1">
    <location>
        <begin position="111"/>
        <end position="134"/>
    </location>
</feature>
<evidence type="ECO:0000313" key="3">
    <source>
        <dbReference type="Proteomes" id="UP000012174"/>
    </source>
</evidence>
<keyword evidence="3" id="KW-1185">Reference proteome</keyword>
<dbReference type="eggNOG" id="ENOG502S6DU">
    <property type="taxonomic scope" value="Eukaryota"/>
</dbReference>
<accession>M7SPH6</accession>
<reference evidence="3" key="1">
    <citation type="journal article" date="2013" name="Genome Announc.">
        <title>Draft genome sequence of the grapevine dieback fungus Eutypa lata UCR-EL1.</title>
        <authorList>
            <person name="Blanco-Ulate B."/>
            <person name="Rolshausen P.E."/>
            <person name="Cantu D."/>
        </authorList>
    </citation>
    <scope>NUCLEOTIDE SEQUENCE [LARGE SCALE GENOMIC DNA]</scope>
    <source>
        <strain evidence="3">UCR-EL1</strain>
    </source>
</reference>
<dbReference type="OrthoDB" id="3647690at2759"/>
<name>M7SPH6_EUTLA</name>
<evidence type="ECO:0000313" key="2">
    <source>
        <dbReference type="EMBL" id="EMR68354.1"/>
    </source>
</evidence>
<sequence>MSQAQLVNNSSHVSDSVKDLLGDGIMSIPDTATVNVSIKALEALSAKVYQLAAELEESRIREMEFRQLSDRSKKEVDGYAASINKIQTRFMEALKDRGIFEAECTEAKEQASTLTTSLESARKENETLKDTNTELRKKLSEATESLLHSSVPELSKMAQLSQDLEESRAAAQRLEKRLTLAQGDHEYTKTAYQQASQGAAQLRVENGELEAQLEVLGRRASDNVARVHELQNRQEVAELARLLGEQRALVRDREAELNRLRDEVRSLRNGRRETRQSSVPRSPRLNALGAVLSPRTHLPTTPSARGAGGSSSRATSPISASGVGTTGVQYQQQQQQQQPPPPMGIFDSQFLGRHSHLRD</sequence>
<feature type="compositionally biased region" description="Low complexity" evidence="1">
    <location>
        <begin position="300"/>
        <end position="322"/>
    </location>
</feature>
<protein>
    <submittedName>
        <fullName evidence="2">Putative hda1 complex protein</fullName>
    </submittedName>
</protein>
<dbReference type="EMBL" id="KB706254">
    <property type="protein sequence ID" value="EMR68354.1"/>
    <property type="molecule type" value="Genomic_DNA"/>
</dbReference>
<feature type="compositionally biased region" description="Basic and acidic residues" evidence="1">
    <location>
        <begin position="120"/>
        <end position="134"/>
    </location>
</feature>
<feature type="region of interest" description="Disordered" evidence="1">
    <location>
        <begin position="268"/>
        <end position="359"/>
    </location>
</feature>
<organism evidence="2 3">
    <name type="scientific">Eutypa lata (strain UCR-EL1)</name>
    <name type="common">Grapevine dieback disease fungus</name>
    <name type="synonym">Eutypa armeniacae</name>
    <dbReference type="NCBI Taxonomy" id="1287681"/>
    <lineage>
        <taxon>Eukaryota</taxon>
        <taxon>Fungi</taxon>
        <taxon>Dikarya</taxon>
        <taxon>Ascomycota</taxon>
        <taxon>Pezizomycotina</taxon>
        <taxon>Sordariomycetes</taxon>
        <taxon>Xylariomycetidae</taxon>
        <taxon>Xylariales</taxon>
        <taxon>Diatrypaceae</taxon>
        <taxon>Eutypa</taxon>
    </lineage>
</organism>
<proteinExistence type="predicted"/>
<dbReference type="KEGG" id="ela:UCREL1_4631"/>
<evidence type="ECO:0000256" key="1">
    <source>
        <dbReference type="SAM" id="MobiDB-lite"/>
    </source>
</evidence>
<dbReference type="Proteomes" id="UP000012174">
    <property type="component" value="Unassembled WGS sequence"/>
</dbReference>
<dbReference type="AlphaFoldDB" id="M7SPH6"/>